<reference evidence="2 3" key="2">
    <citation type="journal article" date="2022" name="Mol. Biol. Evol.">
        <title>Comparative Genomics Reveals Insights into the Divergent Evolution of Astigmatic Mites and Household Pest Adaptations.</title>
        <authorList>
            <person name="Xiong Q."/>
            <person name="Wan A.T."/>
            <person name="Liu X."/>
            <person name="Fung C.S."/>
            <person name="Xiao X."/>
            <person name="Malainual N."/>
            <person name="Hou J."/>
            <person name="Wang L."/>
            <person name="Wang M."/>
            <person name="Yang K.Y."/>
            <person name="Cui Y."/>
            <person name="Leung E.L."/>
            <person name="Nong W."/>
            <person name="Shin S.K."/>
            <person name="Au S.W."/>
            <person name="Jeong K.Y."/>
            <person name="Chew F.T."/>
            <person name="Hui J.H."/>
            <person name="Leung T.F."/>
            <person name="Tungtrongchitr A."/>
            <person name="Zhong N."/>
            <person name="Liu Z."/>
            <person name="Tsui S.K."/>
        </authorList>
    </citation>
    <scope>NUCLEOTIDE SEQUENCE [LARGE SCALE GENOMIC DNA]</scope>
    <source>
        <strain evidence="2">Derp</strain>
    </source>
</reference>
<feature type="region of interest" description="Disordered" evidence="1">
    <location>
        <begin position="1"/>
        <end position="32"/>
    </location>
</feature>
<proteinExistence type="predicted"/>
<dbReference type="PANTHER" id="PTHR34479">
    <property type="entry name" value="COILED-COIL DOMAIN-CONTAINING PROTEIN 30"/>
    <property type="match status" value="1"/>
</dbReference>
<evidence type="ECO:0008006" key="4">
    <source>
        <dbReference type="Google" id="ProtNLM"/>
    </source>
</evidence>
<evidence type="ECO:0000313" key="3">
    <source>
        <dbReference type="Proteomes" id="UP000887458"/>
    </source>
</evidence>
<dbReference type="Proteomes" id="UP000887458">
    <property type="component" value="Unassembled WGS sequence"/>
</dbReference>
<feature type="compositionally biased region" description="Low complexity" evidence="1">
    <location>
        <begin position="14"/>
        <end position="24"/>
    </location>
</feature>
<feature type="compositionally biased region" description="Acidic residues" evidence="1">
    <location>
        <begin position="198"/>
        <end position="216"/>
    </location>
</feature>
<gene>
    <name evidence="2" type="ORF">DERP_000644</name>
</gene>
<organism evidence="2 3">
    <name type="scientific">Dermatophagoides pteronyssinus</name>
    <name type="common">European house dust mite</name>
    <dbReference type="NCBI Taxonomy" id="6956"/>
    <lineage>
        <taxon>Eukaryota</taxon>
        <taxon>Metazoa</taxon>
        <taxon>Ecdysozoa</taxon>
        <taxon>Arthropoda</taxon>
        <taxon>Chelicerata</taxon>
        <taxon>Arachnida</taxon>
        <taxon>Acari</taxon>
        <taxon>Acariformes</taxon>
        <taxon>Sarcoptiformes</taxon>
        <taxon>Astigmata</taxon>
        <taxon>Psoroptidia</taxon>
        <taxon>Analgoidea</taxon>
        <taxon>Pyroglyphidae</taxon>
        <taxon>Dermatophagoidinae</taxon>
        <taxon>Dermatophagoides</taxon>
    </lineage>
</organism>
<feature type="compositionally biased region" description="Low complexity" evidence="1">
    <location>
        <begin position="402"/>
        <end position="411"/>
    </location>
</feature>
<feature type="region of interest" description="Disordered" evidence="1">
    <location>
        <begin position="452"/>
        <end position="502"/>
    </location>
</feature>
<dbReference type="InterPro" id="IPR052825">
    <property type="entry name" value="CCD-Prefoldin_beta-like"/>
</dbReference>
<comment type="caution">
    <text evidence="2">The sequence shown here is derived from an EMBL/GenBank/DDBJ whole genome shotgun (WGS) entry which is preliminary data.</text>
</comment>
<accession>A0ABQ8J0V4</accession>
<name>A0ABQ8J0V4_DERPT</name>
<dbReference type="EMBL" id="NJHN03000095">
    <property type="protein sequence ID" value="KAH9416147.1"/>
    <property type="molecule type" value="Genomic_DNA"/>
</dbReference>
<feature type="region of interest" description="Disordered" evidence="1">
    <location>
        <begin position="394"/>
        <end position="414"/>
    </location>
</feature>
<evidence type="ECO:0000256" key="1">
    <source>
        <dbReference type="SAM" id="MobiDB-lite"/>
    </source>
</evidence>
<dbReference type="PANTHER" id="PTHR34479:SF1">
    <property type="entry name" value="COILED-COIL DOMAIN-CONTAINING PROTEIN 30"/>
    <property type="match status" value="1"/>
</dbReference>
<protein>
    <recommendedName>
        <fullName evidence="4">GATA zinc finger domain-containing protein 14-like</fullName>
    </recommendedName>
</protein>
<keyword evidence="3" id="KW-1185">Reference proteome</keyword>
<reference evidence="2 3" key="1">
    <citation type="journal article" date="2018" name="J. Allergy Clin. Immunol.">
        <title>High-quality assembly of Dermatophagoides pteronyssinus genome and transcriptome reveals a wide range of novel allergens.</title>
        <authorList>
            <person name="Liu X.Y."/>
            <person name="Yang K.Y."/>
            <person name="Wang M.Q."/>
            <person name="Kwok J.S."/>
            <person name="Zeng X."/>
            <person name="Yang Z."/>
            <person name="Xiao X.J."/>
            <person name="Lau C.P."/>
            <person name="Li Y."/>
            <person name="Huang Z.M."/>
            <person name="Ba J.G."/>
            <person name="Yim A.K."/>
            <person name="Ouyang C.Y."/>
            <person name="Ngai S.M."/>
            <person name="Chan T.F."/>
            <person name="Leung E.L."/>
            <person name="Liu L."/>
            <person name="Liu Z.G."/>
            <person name="Tsui S.K."/>
        </authorList>
    </citation>
    <scope>NUCLEOTIDE SEQUENCE [LARGE SCALE GENOMIC DNA]</scope>
    <source>
        <strain evidence="2">Derp</strain>
    </source>
</reference>
<sequence length="523" mass="61165">MMEHSGHQQPPPSSSSTTLQQQQTKPRKHSTISLLSITGSSPISSMMLHIDPRLIPKNLFKFHKAGTDDEKMAMFERFKLEGIDPKKLNDSKRLPYVWRWLVDAEINCQSLRHQLEKMRIQHEQELQEVENYVSHVWKLSMERLESLQEENRFLHSKLLQQQQQQQQQIECNVQSNQSNGDIVVVDGGNRVQQSLNDLDNDEEEEEDYDNDDDDSNDFFLKCRRRPRPRHVKSSKLVNNKQKLQCQSSTMIEKNNDHHHQIMSAHSISSIFDNCHNSNVIINNNVHNVRRSSSCIDLLNIESQNIDSNDRQQTDNDCIRCQKFESELIVCENRINDLQKRLYELEDNNSSLKKLNRCIEIENENFAFKLAESESQSNQLEQRILLLEQELKLNNQKKSRPNSSSSSSLSSSDPNLVIQINEQKRLINELNEKTKRLEESLDSKRLELEEMEHKLSRLQQQQPAKESSLNFSSSSWLFRKNDPNNNNHHSNHQQQTINTKDNMALHRHTSDYYGSSDGFEEIKL</sequence>
<feature type="compositionally biased region" description="Low complexity" evidence="1">
    <location>
        <begin position="466"/>
        <end position="494"/>
    </location>
</feature>
<feature type="region of interest" description="Disordered" evidence="1">
    <location>
        <begin position="193"/>
        <end position="219"/>
    </location>
</feature>
<evidence type="ECO:0000313" key="2">
    <source>
        <dbReference type="EMBL" id="KAH9416147.1"/>
    </source>
</evidence>